<dbReference type="Pfam" id="PF12802">
    <property type="entry name" value="MarR_2"/>
    <property type="match status" value="1"/>
</dbReference>
<reference evidence="2" key="1">
    <citation type="submission" date="2021-04" db="EMBL/GenBank/DDBJ databases">
        <title>Draft genome assembly of strain Phenylobacterium sp. 20VBR1 using MiniION and Illumina platforms.</title>
        <authorList>
            <person name="Thomas F.A."/>
            <person name="Krishnan K.P."/>
            <person name="Sinha R.K."/>
        </authorList>
    </citation>
    <scope>NUCLEOTIDE SEQUENCE</scope>
    <source>
        <strain evidence="2">20VBR1</strain>
    </source>
</reference>
<gene>
    <name evidence="2" type="ORF">JKL49_17290</name>
</gene>
<dbReference type="PROSITE" id="PS50995">
    <property type="entry name" value="HTH_MARR_2"/>
    <property type="match status" value="1"/>
</dbReference>
<protein>
    <submittedName>
        <fullName evidence="2">MarR family transcriptional regulator</fullName>
    </submittedName>
</protein>
<dbReference type="PANTHER" id="PTHR33164:SF43">
    <property type="entry name" value="HTH-TYPE TRANSCRIPTIONAL REPRESSOR YETL"/>
    <property type="match status" value="1"/>
</dbReference>
<dbReference type="Gene3D" id="1.10.10.10">
    <property type="entry name" value="Winged helix-like DNA-binding domain superfamily/Winged helix DNA-binding domain"/>
    <property type="match status" value="1"/>
</dbReference>
<dbReference type="PRINTS" id="PR00598">
    <property type="entry name" value="HTHMARR"/>
</dbReference>
<dbReference type="RefSeq" id="WP_215342086.1">
    <property type="nucleotide sequence ID" value="NZ_JAGSGD010000001.1"/>
</dbReference>
<comment type="caution">
    <text evidence="2">The sequence shown here is derived from an EMBL/GenBank/DDBJ whole genome shotgun (WGS) entry which is preliminary data.</text>
</comment>
<organism evidence="2 3">
    <name type="scientific">Phenylobacterium glaciei</name>
    <dbReference type="NCBI Taxonomy" id="2803784"/>
    <lineage>
        <taxon>Bacteria</taxon>
        <taxon>Pseudomonadati</taxon>
        <taxon>Pseudomonadota</taxon>
        <taxon>Alphaproteobacteria</taxon>
        <taxon>Caulobacterales</taxon>
        <taxon>Caulobacteraceae</taxon>
        <taxon>Phenylobacterium</taxon>
    </lineage>
</organism>
<evidence type="ECO:0000259" key="1">
    <source>
        <dbReference type="PROSITE" id="PS50995"/>
    </source>
</evidence>
<dbReference type="GO" id="GO:0006950">
    <property type="term" value="P:response to stress"/>
    <property type="evidence" value="ECO:0007669"/>
    <property type="project" value="TreeGrafter"/>
</dbReference>
<dbReference type="AlphaFoldDB" id="A0A941HY96"/>
<sequence length="165" mass="18372">MSTPTLRNAPAVQAHPFVEVFSEIGAIEHYLRMAVTKHLPPGMTHAHFELLQWFMRHGDGQTPAELARILLMTKGAITNILQKMSQMGWIAVLADTADGRKKRVKITRAGIEVSNGVMRDMKTKTEALRDGFTDEEFRAATPFLKALRVFLSEISEPGAPANAFR</sequence>
<accession>A0A941HY96</accession>
<dbReference type="InterPro" id="IPR039422">
    <property type="entry name" value="MarR/SlyA-like"/>
</dbReference>
<dbReference type="EMBL" id="JAGSGD010000001">
    <property type="protein sequence ID" value="MBR7621152.1"/>
    <property type="molecule type" value="Genomic_DNA"/>
</dbReference>
<dbReference type="SUPFAM" id="SSF46785">
    <property type="entry name" value="Winged helix' DNA-binding domain"/>
    <property type="match status" value="1"/>
</dbReference>
<proteinExistence type="predicted"/>
<keyword evidence="3" id="KW-1185">Reference proteome</keyword>
<dbReference type="PANTHER" id="PTHR33164">
    <property type="entry name" value="TRANSCRIPTIONAL REGULATOR, MARR FAMILY"/>
    <property type="match status" value="1"/>
</dbReference>
<dbReference type="InterPro" id="IPR036390">
    <property type="entry name" value="WH_DNA-bd_sf"/>
</dbReference>
<dbReference type="Proteomes" id="UP000622580">
    <property type="component" value="Unassembled WGS sequence"/>
</dbReference>
<feature type="domain" description="HTH marR-type" evidence="1">
    <location>
        <begin position="17"/>
        <end position="149"/>
    </location>
</feature>
<dbReference type="SMART" id="SM00347">
    <property type="entry name" value="HTH_MARR"/>
    <property type="match status" value="1"/>
</dbReference>
<evidence type="ECO:0000313" key="3">
    <source>
        <dbReference type="Proteomes" id="UP000622580"/>
    </source>
</evidence>
<dbReference type="GO" id="GO:0003700">
    <property type="term" value="F:DNA-binding transcription factor activity"/>
    <property type="evidence" value="ECO:0007669"/>
    <property type="project" value="InterPro"/>
</dbReference>
<name>A0A941HY96_9CAUL</name>
<evidence type="ECO:0000313" key="2">
    <source>
        <dbReference type="EMBL" id="MBR7621152.1"/>
    </source>
</evidence>
<dbReference type="InterPro" id="IPR000835">
    <property type="entry name" value="HTH_MarR-typ"/>
</dbReference>
<dbReference type="InterPro" id="IPR036388">
    <property type="entry name" value="WH-like_DNA-bd_sf"/>
</dbReference>